<evidence type="ECO:0000256" key="2">
    <source>
        <dbReference type="ARBA" id="ARBA00022857"/>
    </source>
</evidence>
<dbReference type="GO" id="GO:0005997">
    <property type="term" value="P:xylulose metabolic process"/>
    <property type="evidence" value="ECO:0007669"/>
    <property type="project" value="TreeGrafter"/>
</dbReference>
<dbReference type="AlphaFoldDB" id="A0A2G9UEU5"/>
<evidence type="ECO:0000313" key="4">
    <source>
        <dbReference type="Proteomes" id="UP000230423"/>
    </source>
</evidence>
<evidence type="ECO:0000256" key="1">
    <source>
        <dbReference type="ARBA" id="ARBA00006484"/>
    </source>
</evidence>
<dbReference type="InterPro" id="IPR051737">
    <property type="entry name" value="L-xylulose/Carbonyl_redctase"/>
</dbReference>
<dbReference type="EMBL" id="KZ346941">
    <property type="protein sequence ID" value="PIO68759.1"/>
    <property type="molecule type" value="Genomic_DNA"/>
</dbReference>
<dbReference type="InterPro" id="IPR002347">
    <property type="entry name" value="SDR_fam"/>
</dbReference>
<keyword evidence="4" id="KW-1185">Reference proteome</keyword>
<dbReference type="Proteomes" id="UP000230423">
    <property type="component" value="Unassembled WGS sequence"/>
</dbReference>
<name>A0A2G9UEU5_TELCI</name>
<protein>
    <submittedName>
        <fullName evidence="3">Uncharacterized protein</fullName>
    </submittedName>
</protein>
<accession>A0A2G9UEU5</accession>
<dbReference type="PANTHER" id="PTHR44252">
    <property type="entry name" value="D-ERYTHRULOSE REDUCTASE"/>
    <property type="match status" value="1"/>
</dbReference>
<feature type="non-terminal residue" evidence="3">
    <location>
        <position position="203"/>
    </location>
</feature>
<dbReference type="Pfam" id="PF00106">
    <property type="entry name" value="adh_short"/>
    <property type="match status" value="1"/>
</dbReference>
<dbReference type="GO" id="GO:0050038">
    <property type="term" value="F:L-xylulose reductase (NADPH) activity"/>
    <property type="evidence" value="ECO:0007669"/>
    <property type="project" value="TreeGrafter"/>
</dbReference>
<dbReference type="InterPro" id="IPR035940">
    <property type="entry name" value="CAP_sf"/>
</dbReference>
<sequence length="203" mass="22120">MELTIEATMSAKEHHKKNVNLLHGDGNQCNSTAMSQSERDLVIAYMTVYRVEVNSGDYGGTTKLPYGKNMYLLRYSCELEQLADAQLSCSYRGGSEQQYTELFGRVRTSSFASLTVTNAILEWHSANITRTTIGPDGVYFDGDGAATPKLNMSLSFDFHDKRALVTGASQGIGYGIALALADAGATVVALDRNGSKLEDLRKK</sequence>
<dbReference type="SUPFAM" id="SSF51735">
    <property type="entry name" value="NAD(P)-binding Rossmann-fold domains"/>
    <property type="match status" value="1"/>
</dbReference>
<dbReference type="GO" id="GO:0006006">
    <property type="term" value="P:glucose metabolic process"/>
    <property type="evidence" value="ECO:0007669"/>
    <property type="project" value="TreeGrafter"/>
</dbReference>
<dbReference type="InterPro" id="IPR036291">
    <property type="entry name" value="NAD(P)-bd_dom_sf"/>
</dbReference>
<proteinExistence type="inferred from homology"/>
<dbReference type="PANTHER" id="PTHR44252:SF3">
    <property type="entry name" value="D-ERYTHRULOSE REDUCTASE-RELATED"/>
    <property type="match status" value="1"/>
</dbReference>
<comment type="similarity">
    <text evidence="1">Belongs to the short-chain dehydrogenases/reductases (SDR) family.</text>
</comment>
<gene>
    <name evidence="3" type="ORF">TELCIR_09438</name>
</gene>
<dbReference type="SUPFAM" id="SSF55797">
    <property type="entry name" value="PR-1-like"/>
    <property type="match status" value="1"/>
</dbReference>
<keyword evidence="2" id="KW-0521">NADP</keyword>
<evidence type="ECO:0000313" key="3">
    <source>
        <dbReference type="EMBL" id="PIO68759.1"/>
    </source>
</evidence>
<dbReference type="Gene3D" id="3.40.33.10">
    <property type="entry name" value="CAP"/>
    <property type="match status" value="1"/>
</dbReference>
<dbReference type="OrthoDB" id="47007at2759"/>
<reference evidence="3 4" key="1">
    <citation type="submission" date="2015-09" db="EMBL/GenBank/DDBJ databases">
        <title>Draft genome of the parasitic nematode Teladorsagia circumcincta isolate WARC Sus (inbred).</title>
        <authorList>
            <person name="Mitreva M."/>
        </authorList>
    </citation>
    <scope>NUCLEOTIDE SEQUENCE [LARGE SCALE GENOMIC DNA]</scope>
    <source>
        <strain evidence="3 4">S</strain>
    </source>
</reference>
<dbReference type="GO" id="GO:0004090">
    <property type="term" value="F:carbonyl reductase (NADPH) activity"/>
    <property type="evidence" value="ECO:0007669"/>
    <property type="project" value="TreeGrafter"/>
</dbReference>
<organism evidence="3 4">
    <name type="scientific">Teladorsagia circumcincta</name>
    <name type="common">Brown stomach worm</name>
    <name type="synonym">Ostertagia circumcincta</name>
    <dbReference type="NCBI Taxonomy" id="45464"/>
    <lineage>
        <taxon>Eukaryota</taxon>
        <taxon>Metazoa</taxon>
        <taxon>Ecdysozoa</taxon>
        <taxon>Nematoda</taxon>
        <taxon>Chromadorea</taxon>
        <taxon>Rhabditida</taxon>
        <taxon>Rhabditina</taxon>
        <taxon>Rhabditomorpha</taxon>
        <taxon>Strongyloidea</taxon>
        <taxon>Trichostrongylidae</taxon>
        <taxon>Teladorsagia</taxon>
    </lineage>
</organism>
<dbReference type="Gene3D" id="3.40.50.720">
    <property type="entry name" value="NAD(P)-binding Rossmann-like Domain"/>
    <property type="match status" value="1"/>
</dbReference>